<comment type="caution">
    <text evidence="1">The sequence shown here is derived from an EMBL/GenBank/DDBJ whole genome shotgun (WGS) entry which is preliminary data.</text>
</comment>
<name>A0A124GSS8_PENFR</name>
<gene>
    <name evidence="1" type="ORF">ACN42_g1724</name>
</gene>
<organism evidence="1 2">
    <name type="scientific">Penicillium freii</name>
    <dbReference type="NCBI Taxonomy" id="48697"/>
    <lineage>
        <taxon>Eukaryota</taxon>
        <taxon>Fungi</taxon>
        <taxon>Dikarya</taxon>
        <taxon>Ascomycota</taxon>
        <taxon>Pezizomycotina</taxon>
        <taxon>Eurotiomycetes</taxon>
        <taxon>Eurotiomycetidae</taxon>
        <taxon>Eurotiales</taxon>
        <taxon>Aspergillaceae</taxon>
        <taxon>Penicillium</taxon>
    </lineage>
</organism>
<dbReference type="AlphaFoldDB" id="A0A124GSS8"/>
<dbReference type="Proteomes" id="UP000055045">
    <property type="component" value="Unassembled WGS sequence"/>
</dbReference>
<accession>A0A124GSS8</accession>
<sequence length="74" mass="8059">MWLNTPHVFRGTCQVTIAPKRLATCQRTHTRKPGLIWMLSCMGLNDVDVSCIGTQVATRPSTCAVSWGLRGDGG</sequence>
<protein>
    <submittedName>
        <fullName evidence="1">Uncharacterized protein</fullName>
    </submittedName>
</protein>
<keyword evidence="2" id="KW-1185">Reference proteome</keyword>
<evidence type="ECO:0000313" key="1">
    <source>
        <dbReference type="EMBL" id="KUM65376.1"/>
    </source>
</evidence>
<dbReference type="EMBL" id="LLXE01000028">
    <property type="protein sequence ID" value="KUM65376.1"/>
    <property type="molecule type" value="Genomic_DNA"/>
</dbReference>
<proteinExistence type="predicted"/>
<evidence type="ECO:0000313" key="2">
    <source>
        <dbReference type="Proteomes" id="UP000055045"/>
    </source>
</evidence>
<reference evidence="1 2" key="1">
    <citation type="submission" date="2015-10" db="EMBL/GenBank/DDBJ databases">
        <title>Genome sequencing of Penicillium freii.</title>
        <authorList>
            <person name="Nguyen H.D."/>
            <person name="Visagie C.M."/>
            <person name="Seifert K.A."/>
        </authorList>
    </citation>
    <scope>NUCLEOTIDE SEQUENCE [LARGE SCALE GENOMIC DNA]</scope>
    <source>
        <strain evidence="1 2">DAOM 242723</strain>
    </source>
</reference>